<dbReference type="RefSeq" id="WP_067907417.1">
    <property type="nucleotide sequence ID" value="NZ_BSRZ01000010.1"/>
</dbReference>
<keyword evidence="3" id="KW-1185">Reference proteome</keyword>
<sequence length="815" mass="88925">MEVTQTEVDGVPAFWAPGDGTDVYHVALVFRIGQADETLARRGITHLVEHLALHRVGQPEHHYNGAVDTVTTAFTTEGDRDEATRFLATVCAALREPPLERLEAEKQILRTEAAGRSSGAVGRMMLWRYGAATYGLPGFDELGLPALTGEDVAAWAATRFTRANAALAIVGGPPPAGLRLDLPEGRRLPTPEPTSALPRTPAYFAANVDGVGLSAVVPRAAAGNVLTTILQRRLHKALRLDDALSYSAQVGYSLRDGRFAHVIAFADGLAESHPRLTQEFLDEIERIAEEPVESAELAEAVAIHRGAMDQPGAVHAWVMSACKDELLGGPQTSYDEQVRRLDALTPDDIQSAARTMRDSALVMVPQGQEPHIGRYVPAPGSSTVAVCGTAYAPADREQKQVHLIAGPAGVTSMIGPELGTVRYDSCAAVVAWPDGGRVLIGLDGITVRVEPNVWIGADGLPAEIDRSVPADRVVRMPPRPEEDIPERPAGAARSRKPLMTLSPAPDRASWRTRRGMAWDDPALAAALPQVRRGRIDVAVELLARTRDFPELRALYIDNLSRAACGHGDLLAARAADRPDDPDVHLLLGATRVKEAWHVRTAARAEHVSDEQFGRFWLILSSAGEPLYRAAELLPHDPVPWDNLQWYGLGLQLSRSELDRIWQELHRRHRTLFAGHYSRAQVLAPKWFGSEAELLDFAESAVEAAPPGDPVTAVLAAAHLENSMDHDDMWEYMSRPEVHAALAAAGAKWLAQPVPHPRTQEAHHLFGAAFYYAGDFDRARVHLSHTGKNRPGALPWDYELRPARVYKDARRDVGLR</sequence>
<feature type="region of interest" description="Disordered" evidence="1">
    <location>
        <begin position="476"/>
        <end position="506"/>
    </location>
</feature>
<evidence type="ECO:0008006" key="4">
    <source>
        <dbReference type="Google" id="ProtNLM"/>
    </source>
</evidence>
<dbReference type="Gene3D" id="3.30.830.10">
    <property type="entry name" value="Metalloenzyme, LuxS/M16 peptidase-like"/>
    <property type="match status" value="2"/>
</dbReference>
<comment type="caution">
    <text evidence="2">The sequence shown here is derived from an EMBL/GenBank/DDBJ whole genome shotgun (WGS) entry which is preliminary data.</text>
</comment>
<dbReference type="SUPFAM" id="SSF63411">
    <property type="entry name" value="LuxS/MPP-like metallohydrolase"/>
    <property type="match status" value="2"/>
</dbReference>
<dbReference type="GO" id="GO:0046872">
    <property type="term" value="F:metal ion binding"/>
    <property type="evidence" value="ECO:0007669"/>
    <property type="project" value="InterPro"/>
</dbReference>
<evidence type="ECO:0000313" key="2">
    <source>
        <dbReference type="EMBL" id="GLW65761.1"/>
    </source>
</evidence>
<accession>A0A9W6UVK5</accession>
<feature type="compositionally biased region" description="Basic and acidic residues" evidence="1">
    <location>
        <begin position="476"/>
        <end position="486"/>
    </location>
</feature>
<reference evidence="2" key="1">
    <citation type="submission" date="2023-02" db="EMBL/GenBank/DDBJ databases">
        <title>Actinomadura rubrobrunea NBRC 14622.</title>
        <authorList>
            <person name="Ichikawa N."/>
            <person name="Sato H."/>
            <person name="Tonouchi N."/>
        </authorList>
    </citation>
    <scope>NUCLEOTIDE SEQUENCE</scope>
    <source>
        <strain evidence="2">NBRC 14622</strain>
    </source>
</reference>
<protein>
    <recommendedName>
        <fullName evidence="4">Insulinase family protein</fullName>
    </recommendedName>
</protein>
<dbReference type="InterPro" id="IPR011249">
    <property type="entry name" value="Metalloenz_LuxS/M16"/>
</dbReference>
<gene>
    <name evidence="2" type="ORF">Arub01_40050</name>
</gene>
<evidence type="ECO:0000313" key="3">
    <source>
        <dbReference type="Proteomes" id="UP001165124"/>
    </source>
</evidence>
<name>A0A9W6UVK5_9ACTN</name>
<organism evidence="2 3">
    <name type="scientific">Actinomadura rubrobrunea</name>
    <dbReference type="NCBI Taxonomy" id="115335"/>
    <lineage>
        <taxon>Bacteria</taxon>
        <taxon>Bacillati</taxon>
        <taxon>Actinomycetota</taxon>
        <taxon>Actinomycetes</taxon>
        <taxon>Streptosporangiales</taxon>
        <taxon>Thermomonosporaceae</taxon>
        <taxon>Actinomadura</taxon>
    </lineage>
</organism>
<dbReference type="Proteomes" id="UP001165124">
    <property type="component" value="Unassembled WGS sequence"/>
</dbReference>
<dbReference type="EMBL" id="BSRZ01000010">
    <property type="protein sequence ID" value="GLW65761.1"/>
    <property type="molecule type" value="Genomic_DNA"/>
</dbReference>
<proteinExistence type="predicted"/>
<dbReference type="AlphaFoldDB" id="A0A9W6UVK5"/>
<evidence type="ECO:0000256" key="1">
    <source>
        <dbReference type="SAM" id="MobiDB-lite"/>
    </source>
</evidence>